<evidence type="ECO:0000256" key="1">
    <source>
        <dbReference type="SAM" id="MobiDB-lite"/>
    </source>
</evidence>
<feature type="compositionally biased region" description="Basic and acidic residues" evidence="1">
    <location>
        <begin position="52"/>
        <end position="74"/>
    </location>
</feature>
<accession>A0A3Q7HZD3</accession>
<evidence type="ECO:0000259" key="2">
    <source>
        <dbReference type="Pfam" id="PF07727"/>
    </source>
</evidence>
<evidence type="ECO:0000313" key="4">
    <source>
        <dbReference type="Proteomes" id="UP000004994"/>
    </source>
</evidence>
<dbReference type="Pfam" id="PF07727">
    <property type="entry name" value="RVT_2"/>
    <property type="match status" value="1"/>
</dbReference>
<name>A0A3Q7HZD3_SOLLC</name>
<dbReference type="SUPFAM" id="SSF56672">
    <property type="entry name" value="DNA/RNA polymerases"/>
    <property type="match status" value="1"/>
</dbReference>
<dbReference type="STRING" id="4081.A0A3Q7HZD3"/>
<feature type="region of interest" description="Disordered" evidence="1">
    <location>
        <begin position="43"/>
        <end position="77"/>
    </location>
</feature>
<dbReference type="EnsemblPlants" id="Solyc09g018285.1.1">
    <property type="protein sequence ID" value="Solyc09g018285.1.1"/>
    <property type="gene ID" value="Solyc09g018285.1"/>
</dbReference>
<evidence type="ECO:0000313" key="3">
    <source>
        <dbReference type="EnsemblPlants" id="Solyc09g018285.1.1"/>
    </source>
</evidence>
<reference evidence="3" key="2">
    <citation type="submission" date="2019-01" db="UniProtKB">
        <authorList>
            <consortium name="EnsemblPlants"/>
        </authorList>
    </citation>
    <scope>IDENTIFICATION</scope>
    <source>
        <strain evidence="3">cv. Heinz 1706</strain>
    </source>
</reference>
<protein>
    <recommendedName>
        <fullName evidence="2">Reverse transcriptase Ty1/copia-type domain-containing protein</fullName>
    </recommendedName>
</protein>
<dbReference type="PANTHER" id="PTHR11439">
    <property type="entry name" value="GAG-POL-RELATED RETROTRANSPOSON"/>
    <property type="match status" value="1"/>
</dbReference>
<reference evidence="3" key="1">
    <citation type="journal article" date="2012" name="Nature">
        <title>The tomato genome sequence provides insights into fleshy fruit evolution.</title>
        <authorList>
            <consortium name="Tomato Genome Consortium"/>
        </authorList>
    </citation>
    <scope>NUCLEOTIDE SEQUENCE [LARGE SCALE GENOMIC DNA]</scope>
    <source>
        <strain evidence="3">cv. Heinz 1706</strain>
    </source>
</reference>
<dbReference type="InterPro" id="IPR013103">
    <property type="entry name" value="RVT_2"/>
</dbReference>
<dbReference type="PANTHER" id="PTHR11439:SF466">
    <property type="entry name" value="CCHC-TYPE DOMAIN-CONTAINING PROTEIN"/>
    <property type="match status" value="1"/>
</dbReference>
<dbReference type="Proteomes" id="UP000004994">
    <property type="component" value="Chromosome 9"/>
</dbReference>
<dbReference type="Gramene" id="Solyc09g018285.1.1">
    <property type="protein sequence ID" value="Solyc09g018285.1.1"/>
    <property type="gene ID" value="Solyc09g018285.1"/>
</dbReference>
<sequence>MTACQVPSKFKRDWNAQCDHCKTMGHTKSNCYRLIGYPSNFRFKKKVGKPNGPKEGENRSHAHNVRNEESRSHNDGAQARAAHVNFCNDPGYNNYSIADNLHADWNRCSGSHIPSHQHPKMMQQYDKSSHLNQSNIGKHKADDVPKSSSSNMCRLSDSMNMGGNFSISPLYESTFTDKVFASYACNDDKEWIIDTDIIPDIVVDDVYIPTMSVDIEPMPLRQSQRRHRTEIVVILVYVDDMLIAGNDLVLIEHTKQELHARFKIKDLGILRYFLGIEFSRSDKGILMNQRKYALEFIEEMGLSAAKPSWTPLDINLKLTNTLLDKAMNVTDDHVLEDKGPHQRLIGRLLYLTLTRPDIGFAVQTLSQFLQCPKKSHMEAALKVVRYIKREPAMGVLMSSKKDKELIAFYDADWAACPNTRRLVTGFLIKHGESLIS</sequence>
<feature type="domain" description="Reverse transcriptase Ty1/copia-type" evidence="2">
    <location>
        <begin position="231"/>
        <end position="312"/>
    </location>
</feature>
<organism evidence="3">
    <name type="scientific">Solanum lycopersicum</name>
    <name type="common">Tomato</name>
    <name type="synonym">Lycopersicon esculentum</name>
    <dbReference type="NCBI Taxonomy" id="4081"/>
    <lineage>
        <taxon>Eukaryota</taxon>
        <taxon>Viridiplantae</taxon>
        <taxon>Streptophyta</taxon>
        <taxon>Embryophyta</taxon>
        <taxon>Tracheophyta</taxon>
        <taxon>Spermatophyta</taxon>
        <taxon>Magnoliopsida</taxon>
        <taxon>eudicotyledons</taxon>
        <taxon>Gunneridae</taxon>
        <taxon>Pentapetalae</taxon>
        <taxon>asterids</taxon>
        <taxon>lamiids</taxon>
        <taxon>Solanales</taxon>
        <taxon>Solanaceae</taxon>
        <taxon>Solanoideae</taxon>
        <taxon>Solaneae</taxon>
        <taxon>Solanum</taxon>
        <taxon>Solanum subgen. Lycopersicon</taxon>
    </lineage>
</organism>
<dbReference type="AlphaFoldDB" id="A0A3Q7HZD3"/>
<dbReference type="InParanoid" id="A0A3Q7HZD3"/>
<keyword evidence="4" id="KW-1185">Reference proteome</keyword>
<dbReference type="InterPro" id="IPR043502">
    <property type="entry name" value="DNA/RNA_pol_sf"/>
</dbReference>
<proteinExistence type="predicted"/>